<dbReference type="Proteomes" id="UP000662185">
    <property type="component" value="Unassembled WGS sequence"/>
</dbReference>
<evidence type="ECO:0000313" key="2">
    <source>
        <dbReference type="Proteomes" id="UP000662185"/>
    </source>
</evidence>
<dbReference type="GO" id="GO:0003723">
    <property type="term" value="F:RNA binding"/>
    <property type="evidence" value="ECO:0007669"/>
    <property type="project" value="InterPro"/>
</dbReference>
<dbReference type="GO" id="GO:0004519">
    <property type="term" value="F:endonuclease activity"/>
    <property type="evidence" value="ECO:0007669"/>
    <property type="project" value="InterPro"/>
</dbReference>
<keyword evidence="2" id="KW-1185">Reference proteome</keyword>
<organism evidence="1 2">
    <name type="scientific">Anabaena sphaerica FACHB-251</name>
    <dbReference type="NCBI Taxonomy" id="2692883"/>
    <lineage>
        <taxon>Bacteria</taxon>
        <taxon>Bacillati</taxon>
        <taxon>Cyanobacteriota</taxon>
        <taxon>Cyanophyceae</taxon>
        <taxon>Nostocales</taxon>
        <taxon>Nostocaceae</taxon>
        <taxon>Anabaena</taxon>
    </lineage>
</organism>
<dbReference type="Pfam" id="PF09907">
    <property type="entry name" value="HigB_toxin"/>
    <property type="match status" value="1"/>
</dbReference>
<protein>
    <submittedName>
        <fullName evidence="1">Type II toxin-antitoxin system HigB family toxin</fullName>
    </submittedName>
</protein>
<name>A0A926WNR4_9NOST</name>
<accession>A0A926WNR4</accession>
<dbReference type="RefSeq" id="WP_190564964.1">
    <property type="nucleotide sequence ID" value="NZ_JACJQU010000032.1"/>
</dbReference>
<evidence type="ECO:0000313" key="1">
    <source>
        <dbReference type="EMBL" id="MBD2296846.1"/>
    </source>
</evidence>
<gene>
    <name evidence="1" type="ORF">H6G06_26055</name>
</gene>
<reference evidence="2" key="1">
    <citation type="journal article" date="2020" name="ISME J.">
        <title>Comparative genomics reveals insights into cyanobacterial evolution and habitat adaptation.</title>
        <authorList>
            <person name="Chen M.Y."/>
            <person name="Teng W.K."/>
            <person name="Zhao L."/>
            <person name="Hu C.X."/>
            <person name="Zhou Y.K."/>
            <person name="Han B.P."/>
            <person name="Song L.R."/>
            <person name="Shu W.S."/>
        </authorList>
    </citation>
    <scope>NUCLEOTIDE SEQUENCE [LARGE SCALE GENOMIC DNA]</scope>
    <source>
        <strain evidence="2">FACHB-251</strain>
    </source>
</reference>
<comment type="caution">
    <text evidence="1">The sequence shown here is derived from an EMBL/GenBank/DDBJ whole genome shotgun (WGS) entry which is preliminary data.</text>
</comment>
<sequence>MRIISEKRLKEAYEKYPDANPGITAWKKIAEEQNWNNFADVKANVPFAPDLVKNFVIFDIGGNKYRLITRIEYKKKAIYIRGFITHIEYDKNKWKNDEWFDS</sequence>
<proteinExistence type="predicted"/>
<dbReference type="InterPro" id="IPR018669">
    <property type="entry name" value="Toxin_HigB"/>
</dbReference>
<dbReference type="GO" id="GO:0110001">
    <property type="term" value="C:toxin-antitoxin complex"/>
    <property type="evidence" value="ECO:0007669"/>
    <property type="project" value="InterPro"/>
</dbReference>
<dbReference type="AlphaFoldDB" id="A0A926WNR4"/>
<dbReference type="EMBL" id="JACJQU010000032">
    <property type="protein sequence ID" value="MBD2296846.1"/>
    <property type="molecule type" value="Genomic_DNA"/>
</dbReference>